<keyword evidence="3" id="KW-1185">Reference proteome</keyword>
<proteinExistence type="predicted"/>
<evidence type="ECO:0000313" key="3">
    <source>
        <dbReference type="Proteomes" id="UP001596098"/>
    </source>
</evidence>
<gene>
    <name evidence="2" type="ORF">ACFPWU_12815</name>
</gene>
<evidence type="ECO:0000313" key="2">
    <source>
        <dbReference type="EMBL" id="MFC6154544.1"/>
    </source>
</evidence>
<comment type="caution">
    <text evidence="2">The sequence shown here is derived from an EMBL/GenBank/DDBJ whole genome shotgun (WGS) entry which is preliminary data.</text>
</comment>
<feature type="domain" description="GRAM" evidence="1">
    <location>
        <begin position="31"/>
        <end position="117"/>
    </location>
</feature>
<evidence type="ECO:0000259" key="1">
    <source>
        <dbReference type="Pfam" id="PF02893"/>
    </source>
</evidence>
<sequence>MSPDLAQRLSDGPFWQLVRPVLGAGEEPVHHAHLRRVEGTVEASGTLFLTSHRLLWRSVDPRDPEGTAFEISLDDVLGVEQPQRFAAFHAFRVVAEHDARPVEAFFFPTHRNAVERHLCVQMMTLVDEYWRGRRSLRGIA</sequence>
<dbReference type="RefSeq" id="WP_128219243.1">
    <property type="nucleotide sequence ID" value="NZ_CP034929.1"/>
</dbReference>
<name>A0ABW1R0Y2_9ACTN</name>
<dbReference type="Pfam" id="PF02893">
    <property type="entry name" value="GRAM"/>
    <property type="match status" value="1"/>
</dbReference>
<reference evidence="3" key="1">
    <citation type="journal article" date="2019" name="Int. J. Syst. Evol. Microbiol.">
        <title>The Global Catalogue of Microorganisms (GCM) 10K type strain sequencing project: providing services to taxonomists for standard genome sequencing and annotation.</title>
        <authorList>
            <consortium name="The Broad Institute Genomics Platform"/>
            <consortium name="The Broad Institute Genome Sequencing Center for Infectious Disease"/>
            <person name="Wu L."/>
            <person name="Ma J."/>
        </authorList>
    </citation>
    <scope>NUCLEOTIDE SEQUENCE [LARGE SCALE GENOMIC DNA]</scope>
    <source>
        <strain evidence="3">DFY28</strain>
    </source>
</reference>
<protein>
    <submittedName>
        <fullName evidence="2">GRAM domain-containing protein</fullName>
    </submittedName>
</protein>
<dbReference type="EMBL" id="JBHSQI010000007">
    <property type="protein sequence ID" value="MFC6154544.1"/>
    <property type="molecule type" value="Genomic_DNA"/>
</dbReference>
<dbReference type="Proteomes" id="UP001596098">
    <property type="component" value="Unassembled WGS sequence"/>
</dbReference>
<dbReference type="SUPFAM" id="SSF50729">
    <property type="entry name" value="PH domain-like"/>
    <property type="match status" value="1"/>
</dbReference>
<organism evidence="2 3">
    <name type="scientific">Nocardioides yefusunii</name>
    <dbReference type="NCBI Taxonomy" id="2500546"/>
    <lineage>
        <taxon>Bacteria</taxon>
        <taxon>Bacillati</taxon>
        <taxon>Actinomycetota</taxon>
        <taxon>Actinomycetes</taxon>
        <taxon>Propionibacteriales</taxon>
        <taxon>Nocardioidaceae</taxon>
        <taxon>Nocardioides</taxon>
    </lineage>
</organism>
<dbReference type="InterPro" id="IPR004182">
    <property type="entry name" value="GRAM"/>
</dbReference>
<accession>A0ABW1R0Y2</accession>